<dbReference type="OrthoDB" id="5654at2"/>
<evidence type="ECO:0000313" key="2">
    <source>
        <dbReference type="Proteomes" id="UP000295188"/>
    </source>
</evidence>
<dbReference type="InterPro" id="IPR006450">
    <property type="entry name" value="Phage_HK97_gp6-like"/>
</dbReference>
<dbReference type="RefSeq" id="WP_132550672.1">
    <property type="nucleotide sequence ID" value="NZ_SMAA01000014.1"/>
</dbReference>
<keyword evidence="2" id="KW-1185">Reference proteome</keyword>
<protein>
    <submittedName>
        <fullName evidence="1">Putative phage protein (Predicted DNA packaging)</fullName>
    </submittedName>
</protein>
<accession>A0A4R3K4L8</accession>
<dbReference type="Pfam" id="PF05135">
    <property type="entry name" value="Phage_connect_1"/>
    <property type="match status" value="1"/>
</dbReference>
<dbReference type="NCBIfam" id="TIGR01560">
    <property type="entry name" value="put_DNA_pack"/>
    <property type="match status" value="1"/>
</dbReference>
<dbReference type="AlphaFoldDB" id="A0A4R3K4L8"/>
<dbReference type="Proteomes" id="UP000295188">
    <property type="component" value="Unassembled WGS sequence"/>
</dbReference>
<evidence type="ECO:0000313" key="1">
    <source>
        <dbReference type="EMBL" id="TCS77640.1"/>
    </source>
</evidence>
<sequence>MIVEITETKTYLRVDGDYDDALIKGLMLAGQEICLGILRVEESEADAKNEQLRTAIFYAVSYLYEHREEADHAALVRTLKALLSSIRKEAF</sequence>
<reference evidence="1 2" key="1">
    <citation type="submission" date="2019-03" db="EMBL/GenBank/DDBJ databases">
        <title>Genomic Encyclopedia of Type Strains, Phase IV (KMG-IV): sequencing the most valuable type-strain genomes for metagenomic binning, comparative biology and taxonomic classification.</title>
        <authorList>
            <person name="Goeker M."/>
        </authorList>
    </citation>
    <scope>NUCLEOTIDE SEQUENCE [LARGE SCALE GENOMIC DNA]</scope>
    <source>
        <strain evidence="1 2">DSM 20467</strain>
    </source>
</reference>
<gene>
    <name evidence="1" type="ORF">EDC37_11441</name>
</gene>
<comment type="caution">
    <text evidence="1">The sequence shown here is derived from an EMBL/GenBank/DDBJ whole genome shotgun (WGS) entry which is preliminary data.</text>
</comment>
<name>A0A4R3K4L8_9FIRM</name>
<dbReference type="EMBL" id="SMAA01000014">
    <property type="protein sequence ID" value="TCS77640.1"/>
    <property type="molecule type" value="Genomic_DNA"/>
</dbReference>
<proteinExistence type="predicted"/>
<dbReference type="Gene3D" id="1.10.3230.30">
    <property type="entry name" value="Phage gp6-like head-tail connector protein"/>
    <property type="match status" value="1"/>
</dbReference>
<organism evidence="1 2">
    <name type="scientific">Pectinatus cerevisiiphilus</name>
    <dbReference type="NCBI Taxonomy" id="86956"/>
    <lineage>
        <taxon>Bacteria</taxon>
        <taxon>Bacillati</taxon>
        <taxon>Bacillota</taxon>
        <taxon>Negativicutes</taxon>
        <taxon>Selenomonadales</taxon>
        <taxon>Selenomonadaceae</taxon>
        <taxon>Pectinatus</taxon>
    </lineage>
</organism>
<dbReference type="InterPro" id="IPR021146">
    <property type="entry name" value="Phage_gp6-like_head-tail"/>
</dbReference>
<dbReference type="CDD" id="cd08054">
    <property type="entry name" value="gp6"/>
    <property type="match status" value="1"/>
</dbReference>